<dbReference type="Pfam" id="PF00144">
    <property type="entry name" value="Beta-lactamase"/>
    <property type="match status" value="1"/>
</dbReference>
<dbReference type="InterPro" id="IPR050789">
    <property type="entry name" value="Diverse_Enzym_Activities"/>
</dbReference>
<evidence type="ECO:0000313" key="4">
    <source>
        <dbReference type="EMBL" id="KZP22319.1"/>
    </source>
</evidence>
<organism evidence="4 5">
    <name type="scientific">Athelia psychrophila</name>
    <dbReference type="NCBI Taxonomy" id="1759441"/>
    <lineage>
        <taxon>Eukaryota</taxon>
        <taxon>Fungi</taxon>
        <taxon>Dikarya</taxon>
        <taxon>Basidiomycota</taxon>
        <taxon>Agaricomycotina</taxon>
        <taxon>Agaricomycetes</taxon>
        <taxon>Agaricomycetidae</taxon>
        <taxon>Atheliales</taxon>
        <taxon>Atheliaceae</taxon>
        <taxon>Athelia</taxon>
    </lineage>
</organism>
<dbReference type="SUPFAM" id="SSF56601">
    <property type="entry name" value="beta-lactamase/transpeptidase-like"/>
    <property type="match status" value="1"/>
</dbReference>
<dbReference type="EMBL" id="KV417540">
    <property type="protein sequence ID" value="KZP22319.1"/>
    <property type="molecule type" value="Genomic_DNA"/>
</dbReference>
<evidence type="ECO:0000259" key="3">
    <source>
        <dbReference type="Pfam" id="PF00144"/>
    </source>
</evidence>
<dbReference type="InterPro" id="IPR012338">
    <property type="entry name" value="Beta-lactam/transpept-like"/>
</dbReference>
<keyword evidence="2" id="KW-0378">Hydrolase</keyword>
<comment type="similarity">
    <text evidence="1">Belongs to the class-A beta-lactamase family.</text>
</comment>
<gene>
    <name evidence="4" type="ORF">FIBSPDRAFT_859612</name>
</gene>
<evidence type="ECO:0000256" key="1">
    <source>
        <dbReference type="ARBA" id="ARBA00009009"/>
    </source>
</evidence>
<evidence type="ECO:0000313" key="5">
    <source>
        <dbReference type="Proteomes" id="UP000076532"/>
    </source>
</evidence>
<dbReference type="STRING" id="436010.A0A166KWA4"/>
<reference evidence="4 5" key="1">
    <citation type="journal article" date="2016" name="Mol. Biol. Evol.">
        <title>Comparative Genomics of Early-Diverging Mushroom-Forming Fungi Provides Insights into the Origins of Lignocellulose Decay Capabilities.</title>
        <authorList>
            <person name="Nagy L.G."/>
            <person name="Riley R."/>
            <person name="Tritt A."/>
            <person name="Adam C."/>
            <person name="Daum C."/>
            <person name="Floudas D."/>
            <person name="Sun H."/>
            <person name="Yadav J.S."/>
            <person name="Pangilinan J."/>
            <person name="Larsson K.H."/>
            <person name="Matsuura K."/>
            <person name="Barry K."/>
            <person name="Labutti K."/>
            <person name="Kuo R."/>
            <person name="Ohm R.A."/>
            <person name="Bhattacharya S.S."/>
            <person name="Shirouzu T."/>
            <person name="Yoshinaga Y."/>
            <person name="Martin F.M."/>
            <person name="Grigoriev I.V."/>
            <person name="Hibbett D.S."/>
        </authorList>
    </citation>
    <scope>NUCLEOTIDE SEQUENCE [LARGE SCALE GENOMIC DNA]</scope>
    <source>
        <strain evidence="4 5">CBS 109695</strain>
    </source>
</reference>
<evidence type="ECO:0000256" key="2">
    <source>
        <dbReference type="ARBA" id="ARBA00022801"/>
    </source>
</evidence>
<dbReference type="Gene3D" id="3.40.710.10">
    <property type="entry name" value="DD-peptidase/beta-lactamase superfamily"/>
    <property type="match status" value="1"/>
</dbReference>
<dbReference type="OrthoDB" id="428260at2759"/>
<name>A0A166KWA4_9AGAM</name>
<protein>
    <submittedName>
        <fullName evidence="4">Beta-lactamase/transpeptidase-like protein</fullName>
    </submittedName>
</protein>
<dbReference type="Proteomes" id="UP000076532">
    <property type="component" value="Unassembled WGS sequence"/>
</dbReference>
<dbReference type="PANTHER" id="PTHR43283">
    <property type="entry name" value="BETA-LACTAMASE-RELATED"/>
    <property type="match status" value="1"/>
</dbReference>
<dbReference type="GO" id="GO:0016787">
    <property type="term" value="F:hydrolase activity"/>
    <property type="evidence" value="ECO:0007669"/>
    <property type="project" value="UniProtKB-KW"/>
</dbReference>
<sequence>MSEHTFEDVIQAAVENKIIPGAVLVATNKSGTLNYAKAFGTAGILPDAKPLTLDSTFWIASCTKLVTTIACMQCVERGLFSLDSPEDVAKLLPEYAEPEILTGLDDQGKPILVPAKNRITLRMMLTHTSGMSYDFVSPTIAAWRKSRGEPCGSLVNLEGCRSPLVFEPGEEWEYGTGIDWAGQMVERANGGRSLETYLQENIWGPLDIHHMTFHLEKKEEVRNLLADMTARMPETDLLVPTGDHVIADPAKDALGGSGLYGDAVEYMKILNSILRDDGKLLKSASIKEMFQPQLSEKCKTSLVQKLVKHSLEAGAPLSCGLGGAYNLEDLKDGRRRKGSLTCGGLPNLFWWIDQQAGVAGMYASQVVPTNDLKSAELFLEFEKGIYKMLGSS</sequence>
<proteinExistence type="inferred from homology"/>
<feature type="domain" description="Beta-lactamase-related" evidence="3">
    <location>
        <begin position="6"/>
        <end position="371"/>
    </location>
</feature>
<keyword evidence="5" id="KW-1185">Reference proteome</keyword>
<dbReference type="AlphaFoldDB" id="A0A166KWA4"/>
<dbReference type="InterPro" id="IPR001466">
    <property type="entry name" value="Beta-lactam-related"/>
</dbReference>
<accession>A0A166KWA4</accession>
<dbReference type="PANTHER" id="PTHR43283:SF17">
    <property type="entry name" value="(LOVD), PUTATIVE (AFU_ORTHOLOGUE AFUA_5G00920)-RELATED"/>
    <property type="match status" value="1"/>
</dbReference>